<reference evidence="2" key="1">
    <citation type="submission" date="2022-01" db="EMBL/GenBank/DDBJ databases">
        <title>Comparative genomics reveals a dynamic genome evolution in the ectomycorrhizal milk-cap (Lactarius) mushrooms.</title>
        <authorList>
            <consortium name="DOE Joint Genome Institute"/>
            <person name="Lebreton A."/>
            <person name="Tang N."/>
            <person name="Kuo A."/>
            <person name="LaButti K."/>
            <person name="Drula E."/>
            <person name="Barry K."/>
            <person name="Clum A."/>
            <person name="Lipzen A."/>
            <person name="Mousain D."/>
            <person name="Ng V."/>
            <person name="Wang R."/>
            <person name="Wang X."/>
            <person name="Dai Y."/>
            <person name="Henrissat B."/>
            <person name="Grigoriev I.V."/>
            <person name="Guerin-Laguette A."/>
            <person name="Yu F."/>
            <person name="Martin F.M."/>
        </authorList>
    </citation>
    <scope>NUCLEOTIDE SEQUENCE</scope>
    <source>
        <strain evidence="2">QP</strain>
    </source>
</reference>
<gene>
    <name evidence="2" type="ORF">EDB92DRAFT_1820508</name>
</gene>
<name>A0AAD4Q8G7_9AGAM</name>
<dbReference type="AlphaFoldDB" id="A0AAD4Q8G7"/>
<organism evidence="2 3">
    <name type="scientific">Lactarius akahatsu</name>
    <dbReference type="NCBI Taxonomy" id="416441"/>
    <lineage>
        <taxon>Eukaryota</taxon>
        <taxon>Fungi</taxon>
        <taxon>Dikarya</taxon>
        <taxon>Basidiomycota</taxon>
        <taxon>Agaricomycotina</taxon>
        <taxon>Agaricomycetes</taxon>
        <taxon>Russulales</taxon>
        <taxon>Russulaceae</taxon>
        <taxon>Lactarius</taxon>
    </lineage>
</organism>
<feature type="region of interest" description="Disordered" evidence="1">
    <location>
        <begin position="171"/>
        <end position="202"/>
    </location>
</feature>
<proteinExistence type="predicted"/>
<dbReference type="EMBL" id="JAKELL010000133">
    <property type="protein sequence ID" value="KAH8980617.1"/>
    <property type="molecule type" value="Genomic_DNA"/>
</dbReference>
<feature type="compositionally biased region" description="Acidic residues" evidence="1">
    <location>
        <begin position="177"/>
        <end position="190"/>
    </location>
</feature>
<comment type="caution">
    <text evidence="2">The sequence shown here is derived from an EMBL/GenBank/DDBJ whole genome shotgun (WGS) entry which is preliminary data.</text>
</comment>
<keyword evidence="3" id="KW-1185">Reference proteome</keyword>
<protein>
    <submittedName>
        <fullName evidence="2">Uncharacterized protein</fullName>
    </submittedName>
</protein>
<accession>A0AAD4Q8G7</accession>
<evidence type="ECO:0000256" key="1">
    <source>
        <dbReference type="SAM" id="MobiDB-lite"/>
    </source>
</evidence>
<sequence>MHAIQVSGVAVCTEAPASALTEERLAYTSLDLLADCVVQERVPLIYKILSLMDIEEPVQNLTYLDSHIDLYNFGYNDTIQLFGLDESLLSSFGLGTENARHVHQFIQDRFLEPLGLMVTSTREPPSTPEVAAPTAPTIQDLMQHENGVRYQAITEEDIEVWLTIPSELDEVSKEGEIEVDEDKIEEDELEDKGSDVESVTTV</sequence>
<evidence type="ECO:0000313" key="2">
    <source>
        <dbReference type="EMBL" id="KAH8980617.1"/>
    </source>
</evidence>
<dbReference type="Proteomes" id="UP001201163">
    <property type="component" value="Unassembled WGS sequence"/>
</dbReference>
<evidence type="ECO:0000313" key="3">
    <source>
        <dbReference type="Proteomes" id="UP001201163"/>
    </source>
</evidence>